<accession>A0A0D0CAA7</accession>
<dbReference type="OrthoDB" id="2651275at2759"/>
<reference evidence="2" key="2">
    <citation type="submission" date="2015-01" db="EMBL/GenBank/DDBJ databases">
        <title>Evolutionary Origins and Diversification of the Mycorrhizal Mutualists.</title>
        <authorList>
            <consortium name="DOE Joint Genome Institute"/>
            <consortium name="Mycorrhizal Genomics Consortium"/>
            <person name="Kohler A."/>
            <person name="Kuo A."/>
            <person name="Nagy L.G."/>
            <person name="Floudas D."/>
            <person name="Copeland A."/>
            <person name="Barry K.W."/>
            <person name="Cichocki N."/>
            <person name="Veneault-Fourrey C."/>
            <person name="LaButti K."/>
            <person name="Lindquist E.A."/>
            <person name="Lipzen A."/>
            <person name="Lundell T."/>
            <person name="Morin E."/>
            <person name="Murat C."/>
            <person name="Riley R."/>
            <person name="Ohm R."/>
            <person name="Sun H."/>
            <person name="Tunlid A."/>
            <person name="Henrissat B."/>
            <person name="Grigoriev I.V."/>
            <person name="Hibbett D.S."/>
            <person name="Martin F."/>
        </authorList>
    </citation>
    <scope>NUCLEOTIDE SEQUENCE [LARGE SCALE GENOMIC DNA]</scope>
    <source>
        <strain evidence="2">Ve08.2h10</strain>
    </source>
</reference>
<keyword evidence="2" id="KW-1185">Reference proteome</keyword>
<evidence type="ECO:0000313" key="1">
    <source>
        <dbReference type="EMBL" id="KIK72478.1"/>
    </source>
</evidence>
<gene>
    <name evidence="1" type="ORF">PAXRUDRAFT_105233</name>
</gene>
<proteinExistence type="predicted"/>
<protein>
    <submittedName>
        <fullName evidence="1">Uncharacterized protein</fullName>
    </submittedName>
</protein>
<feature type="non-terminal residue" evidence="1">
    <location>
        <position position="1"/>
    </location>
</feature>
<dbReference type="HOGENOM" id="CLU_039070_5_1_1"/>
<reference evidence="1 2" key="1">
    <citation type="submission" date="2014-04" db="EMBL/GenBank/DDBJ databases">
        <authorList>
            <consortium name="DOE Joint Genome Institute"/>
            <person name="Kuo A."/>
            <person name="Kohler A."/>
            <person name="Jargeat P."/>
            <person name="Nagy L.G."/>
            <person name="Floudas D."/>
            <person name="Copeland A."/>
            <person name="Barry K.W."/>
            <person name="Cichocki N."/>
            <person name="Veneault-Fourrey C."/>
            <person name="LaButti K."/>
            <person name="Lindquist E.A."/>
            <person name="Lipzen A."/>
            <person name="Lundell T."/>
            <person name="Morin E."/>
            <person name="Murat C."/>
            <person name="Sun H."/>
            <person name="Tunlid A."/>
            <person name="Henrissat B."/>
            <person name="Grigoriev I.V."/>
            <person name="Hibbett D.S."/>
            <person name="Martin F."/>
            <person name="Nordberg H.P."/>
            <person name="Cantor M.N."/>
            <person name="Hua S.X."/>
        </authorList>
    </citation>
    <scope>NUCLEOTIDE SEQUENCE [LARGE SCALE GENOMIC DNA]</scope>
    <source>
        <strain evidence="1 2">Ve08.2h10</strain>
    </source>
</reference>
<sequence>IIPVVINIDVKRVQEALNAHDYGTNAKWEADLLHRFNMPEIPPIMGPAVLIDMAGVVLLWSLPEVLSSHVQVSAYLSTAWAPTVNSTWRIAHRNFDGADMQGCLNFSPAWFQQGRNVSLPAILP</sequence>
<evidence type="ECO:0000313" key="2">
    <source>
        <dbReference type="Proteomes" id="UP000054538"/>
    </source>
</evidence>
<dbReference type="AlphaFoldDB" id="A0A0D0CAA7"/>
<name>A0A0D0CAA7_9AGAM</name>
<dbReference type="InParanoid" id="A0A0D0CAA7"/>
<dbReference type="EMBL" id="KN830785">
    <property type="protein sequence ID" value="KIK72478.1"/>
    <property type="molecule type" value="Genomic_DNA"/>
</dbReference>
<feature type="non-terminal residue" evidence="1">
    <location>
        <position position="124"/>
    </location>
</feature>
<organism evidence="1 2">
    <name type="scientific">Paxillus rubicundulus Ve08.2h10</name>
    <dbReference type="NCBI Taxonomy" id="930991"/>
    <lineage>
        <taxon>Eukaryota</taxon>
        <taxon>Fungi</taxon>
        <taxon>Dikarya</taxon>
        <taxon>Basidiomycota</taxon>
        <taxon>Agaricomycotina</taxon>
        <taxon>Agaricomycetes</taxon>
        <taxon>Agaricomycetidae</taxon>
        <taxon>Boletales</taxon>
        <taxon>Paxilineae</taxon>
        <taxon>Paxillaceae</taxon>
        <taxon>Paxillus</taxon>
    </lineage>
</organism>
<dbReference type="Proteomes" id="UP000054538">
    <property type="component" value="Unassembled WGS sequence"/>
</dbReference>